<dbReference type="PANTHER" id="PTHR47844:SF1">
    <property type="entry name" value="EXOSTOSIN-LIKE 2"/>
    <property type="match status" value="1"/>
</dbReference>
<evidence type="ECO:0000256" key="3">
    <source>
        <dbReference type="ARBA" id="ARBA00022679"/>
    </source>
</evidence>
<dbReference type="Pfam" id="PF13641">
    <property type="entry name" value="Glyco_tranf_2_3"/>
    <property type="match status" value="1"/>
</dbReference>
<keyword evidence="5" id="KW-1133">Transmembrane helix</keyword>
<keyword evidence="2" id="KW-0328">Glycosyltransferase</keyword>
<dbReference type="RefSeq" id="XP_046009661.1">
    <property type="nucleotide sequence ID" value="XM_046162028.1"/>
</dbReference>
<comment type="subcellular location">
    <subcellularLocation>
        <location evidence="1">Membrane</location>
    </subcellularLocation>
</comment>
<dbReference type="PANTHER" id="PTHR47844">
    <property type="entry name" value="SYNTHASE CPS1, PUTATIVE (AFU_ORTHOLOGUE AFUA_7G02500)-RELATED"/>
    <property type="match status" value="1"/>
</dbReference>
<evidence type="ECO:0000256" key="7">
    <source>
        <dbReference type="ARBA" id="ARBA00023180"/>
    </source>
</evidence>
<protein>
    <submittedName>
        <fullName evidence="8">Nucleotide-diphospho-sugar transferase</fullName>
    </submittedName>
</protein>
<dbReference type="Gene3D" id="3.90.550.10">
    <property type="entry name" value="Spore Coat Polysaccharide Biosynthesis Protein SpsA, Chain A"/>
    <property type="match status" value="1"/>
</dbReference>
<keyword evidence="7" id="KW-0325">Glycoprotein</keyword>
<dbReference type="Proteomes" id="UP000756346">
    <property type="component" value="Unassembled WGS sequence"/>
</dbReference>
<proteinExistence type="predicted"/>
<dbReference type="AlphaFoldDB" id="A0A9P8Y2P0"/>
<dbReference type="InterPro" id="IPR052427">
    <property type="entry name" value="Glycosyltrans_GT2/GT47"/>
</dbReference>
<gene>
    <name evidence="8" type="ORF">B0I36DRAFT_414920</name>
</gene>
<dbReference type="InterPro" id="IPR029044">
    <property type="entry name" value="Nucleotide-diphossugar_trans"/>
</dbReference>
<organism evidence="8 9">
    <name type="scientific">Microdochium trichocladiopsis</name>
    <dbReference type="NCBI Taxonomy" id="1682393"/>
    <lineage>
        <taxon>Eukaryota</taxon>
        <taxon>Fungi</taxon>
        <taxon>Dikarya</taxon>
        <taxon>Ascomycota</taxon>
        <taxon>Pezizomycotina</taxon>
        <taxon>Sordariomycetes</taxon>
        <taxon>Xylariomycetidae</taxon>
        <taxon>Xylariales</taxon>
        <taxon>Microdochiaceae</taxon>
        <taxon>Microdochium</taxon>
    </lineage>
</organism>
<dbReference type="EMBL" id="JAGTJQ010000008">
    <property type="protein sequence ID" value="KAH7026444.1"/>
    <property type="molecule type" value="Genomic_DNA"/>
</dbReference>
<keyword evidence="4" id="KW-0812">Transmembrane</keyword>
<accession>A0A9P8Y2P0</accession>
<evidence type="ECO:0000256" key="4">
    <source>
        <dbReference type="ARBA" id="ARBA00022692"/>
    </source>
</evidence>
<evidence type="ECO:0000256" key="6">
    <source>
        <dbReference type="ARBA" id="ARBA00023136"/>
    </source>
</evidence>
<name>A0A9P8Y2P0_9PEZI</name>
<keyword evidence="6" id="KW-0472">Membrane</keyword>
<evidence type="ECO:0000313" key="9">
    <source>
        <dbReference type="Proteomes" id="UP000756346"/>
    </source>
</evidence>
<sequence>AASRLTPVELPLEPAYTPASDVSVIIPTFGAGVEFEHSIRTFLDNEPLEIIIVSTVSMKASLLPLISRIADSSPTVCTRIRALFVPSPGKRRQLARGIREAEGGILVLADDDVFWQPSTLRLMLACFEDEQVAGVGTIHEGRRPGGPKAIGFSTVWEHLADCRLQRRAHQIAAMNYLDASVTCLSGRTAAYRASAIKQSRFLEAFTNDYWMGKYLLDSGDDTFLTRHLLREGWKIKIQTHPDAVIATTLEPSSRFMLQVLRWSRNATRSYLRCIFCIPILWRTHPLLLLEMALALVNPILKLMELAMLASCWYTWVCSEFQNEPGLENARPRLDLSNEMFGVALMSARALLLIQKLCMGDDSTKLFFAQYLFNFLYPFVRVYTSLTLHKTEWGSRSNRVAGSA</sequence>
<evidence type="ECO:0000313" key="8">
    <source>
        <dbReference type="EMBL" id="KAH7026444.1"/>
    </source>
</evidence>
<dbReference type="GO" id="GO:0016757">
    <property type="term" value="F:glycosyltransferase activity"/>
    <property type="evidence" value="ECO:0007669"/>
    <property type="project" value="UniProtKB-KW"/>
</dbReference>
<evidence type="ECO:0000256" key="5">
    <source>
        <dbReference type="ARBA" id="ARBA00022989"/>
    </source>
</evidence>
<evidence type="ECO:0000256" key="2">
    <source>
        <dbReference type="ARBA" id="ARBA00022676"/>
    </source>
</evidence>
<keyword evidence="3 8" id="KW-0808">Transferase</keyword>
<dbReference type="GO" id="GO:0016020">
    <property type="term" value="C:membrane"/>
    <property type="evidence" value="ECO:0007669"/>
    <property type="project" value="UniProtKB-SubCell"/>
</dbReference>
<keyword evidence="9" id="KW-1185">Reference proteome</keyword>
<dbReference type="SUPFAM" id="SSF53448">
    <property type="entry name" value="Nucleotide-diphospho-sugar transferases"/>
    <property type="match status" value="1"/>
</dbReference>
<comment type="caution">
    <text evidence="8">The sequence shown here is derived from an EMBL/GenBank/DDBJ whole genome shotgun (WGS) entry which is preliminary data.</text>
</comment>
<reference evidence="8" key="1">
    <citation type="journal article" date="2021" name="Nat. Commun.">
        <title>Genetic determinants of endophytism in the Arabidopsis root mycobiome.</title>
        <authorList>
            <person name="Mesny F."/>
            <person name="Miyauchi S."/>
            <person name="Thiergart T."/>
            <person name="Pickel B."/>
            <person name="Atanasova L."/>
            <person name="Karlsson M."/>
            <person name="Huettel B."/>
            <person name="Barry K.W."/>
            <person name="Haridas S."/>
            <person name="Chen C."/>
            <person name="Bauer D."/>
            <person name="Andreopoulos W."/>
            <person name="Pangilinan J."/>
            <person name="LaButti K."/>
            <person name="Riley R."/>
            <person name="Lipzen A."/>
            <person name="Clum A."/>
            <person name="Drula E."/>
            <person name="Henrissat B."/>
            <person name="Kohler A."/>
            <person name="Grigoriev I.V."/>
            <person name="Martin F.M."/>
            <person name="Hacquard S."/>
        </authorList>
    </citation>
    <scope>NUCLEOTIDE SEQUENCE</scope>
    <source>
        <strain evidence="8">MPI-CAGE-CH-0230</strain>
    </source>
</reference>
<evidence type="ECO:0000256" key="1">
    <source>
        <dbReference type="ARBA" id="ARBA00004370"/>
    </source>
</evidence>
<dbReference type="GeneID" id="70191574"/>
<dbReference type="OrthoDB" id="2849215at2759"/>
<feature type="non-terminal residue" evidence="8">
    <location>
        <position position="1"/>
    </location>
</feature>